<keyword evidence="3 9" id="KW-0507">mRNA processing</keyword>
<dbReference type="InterPro" id="IPR048841">
    <property type="entry name" value="PAN2_N"/>
</dbReference>
<comment type="catalytic activity">
    <reaction evidence="1 9">
        <text>Exonucleolytic cleavage of poly(A) to 5'-AMP.</text>
        <dbReference type="EC" id="3.1.13.4"/>
    </reaction>
</comment>
<dbReference type="CDD" id="cd02257">
    <property type="entry name" value="Peptidase_C19"/>
    <property type="match status" value="1"/>
</dbReference>
<evidence type="ECO:0000256" key="4">
    <source>
        <dbReference type="ARBA" id="ARBA00022722"/>
    </source>
</evidence>
<dbReference type="OrthoDB" id="16516at2759"/>
<gene>
    <name evidence="13" type="primary">LOC118425036</name>
    <name evidence="9" type="synonym">PAN2</name>
</gene>
<dbReference type="FunFam" id="3.30.420.10:FF:000011">
    <property type="entry name" value="PAN2-PAN3 deadenylation complex catalytic subunit PAN2"/>
    <property type="match status" value="1"/>
</dbReference>
<sequence length="1356" mass="152448">MEFNTSTGGGITPNPYAPQFSPAAATTTTTASTFSPDAPPFAPSPGPHAPPFAPSPVPHAPQTPQHHPEIFVDGHVPILDGSFNGSGDASVHFGHNSSGFEEGFHPSDPNSQHHSGQHQEHGIMQGGRGISNPPVGNEEYHELHTIVADGGDRYGVSAVAFDLHQELLWMGNQGGHVTSYYGPGMQKYSSFQPLPVGTEMRQVLSIDNGVLLLGNNRMRCSERGGLTIFDFSGEDMHDMQVMTMVDPTTLLIGGHQDKVIEFDLNSGQQVNLLEVGDPGVAIFRHTNRFICCGDTSGQVTLRDMNTFKTEHILKAHSGSLSDFDVHGNLLVTAGFSTRRGSLAVDRFLMIYDLRVMRAMAPMQLSIDPMFLRFVPTYTPRIVAVSQAGQFQILDLAGVMTPASMAIHQLNTHGHMCMGFDISTSCEAFSFGDNGGLLHLWTDREEVLYNNYSSPTEFADHPEHLPAMSIVDPLTPLASIPMLYENCHGPLLSDWPEDCMKYVKRRMPPVDPEILASMKIVQFIGYAPNPRVKKRNQVPYRAKDLAITIPTSSTGATSTVPESPGARGESPRWYMVPTRYRKVEIKYTKLGVDSFDFRHYNRTNFAGLETNIPNSYCNAMLQVLYFIEPLRCAAQSHLCEKEFCLTCELGFLFHMLDMSKGENCQASNFLRAFRTIPEASALGLVLGDHEEATGKVNLGRLIQSWNRFIVQQVHQDILEPKEEDSEKKEPEEPEPPKEVEKTPIEKMFSSEVTISSKCRCGKETTKETNSMVYGLNYPDISDPELKKKQYSFAEVLKSSMSSEQVTHAWCEDCNRYQPTTQSRKLKSLPDILSINCHLDSERDQLFWQAQEEKMPNYVPWDQVMKQKEGNSSKPSSSQSRTVRPCRYGSQCTRSDCKFSHGSQDKEQTPCRYGDMCTRPDCKFSHRSNTERQQATVLSSAEILEMSLQEEAQAHWLPCGLKMALVDGHLKIEGLPEMEDVEKEKPSEEWAVYELTSSVCHVQESRLGGNLDVEKEKPSEEWAVYELTSSVCHVQESRLGGNLVAHIKGGIPYHKRKEGITATQWYLVNDFAIAPMDKLDAVQYGMAWKVPCVLYFSRKDLNKRHDCQIHNPISEKVLFPEASLSSRVLKRHITFQPLAAEEMPKDGDLVALDAEFVTLNQEEAELHSDGTRSTIKPSHMSVARITVIRGQGPQEGTPFIDDYISTQEQVVDYLTKFSGIKPGDLDANISSKHLTTLKSTYLKLRYLIDRGVKMVGHGLKKDFRVINLFVPKDQIVDTVLLFHLTNKRMMSLRFLAWYFLKLRIQSDTHDSIEDARTALQLHKKYKQLKDEQEPDEFHKTLRKMYEEGRKVGWKPPDE</sequence>
<feature type="binding site" evidence="9">
    <location>
        <position position="1260"/>
    </location>
    <ligand>
        <name>a divalent metal cation</name>
        <dbReference type="ChEBI" id="CHEBI:60240"/>
        <note>catalytic</note>
    </ligand>
</feature>
<dbReference type="InterPro" id="IPR036397">
    <property type="entry name" value="RNaseH_sf"/>
</dbReference>
<comment type="similarity">
    <text evidence="9">Belongs to the peptidase C19 family. PAN2 subfamily.</text>
</comment>
<evidence type="ECO:0000259" key="11">
    <source>
        <dbReference type="PROSITE" id="PS50235"/>
    </source>
</evidence>
<dbReference type="PANTHER" id="PTHR15728:SF0">
    <property type="entry name" value="PAN2-PAN3 DEADENYLATION COMPLEX CATALYTIC SUBUNIT PAN2"/>
    <property type="match status" value="1"/>
</dbReference>
<dbReference type="SMART" id="SM00479">
    <property type="entry name" value="EXOIII"/>
    <property type="match status" value="1"/>
</dbReference>
<dbReference type="InterPro" id="IPR038765">
    <property type="entry name" value="Papain-like_cys_pep_sf"/>
</dbReference>
<evidence type="ECO:0000256" key="5">
    <source>
        <dbReference type="ARBA" id="ARBA00022723"/>
    </source>
</evidence>
<keyword evidence="7 9" id="KW-0269">Exonuclease</keyword>
<feature type="domain" description="USP" evidence="11">
    <location>
        <begin position="605"/>
        <end position="1097"/>
    </location>
</feature>
<keyword evidence="4 9" id="KW-0540">Nuclease</keyword>
<dbReference type="InterPro" id="IPR015943">
    <property type="entry name" value="WD40/YVTN_repeat-like_dom_sf"/>
</dbReference>
<reference evidence="13" key="2">
    <citation type="submission" date="2025-08" db="UniProtKB">
        <authorList>
            <consortium name="RefSeq"/>
        </authorList>
    </citation>
    <scope>IDENTIFICATION</scope>
    <source>
        <strain evidence="13">S238N-H82</strain>
        <tissue evidence="13">Testes</tissue>
    </source>
</reference>
<dbReference type="InterPro" id="IPR050785">
    <property type="entry name" value="PAN2-PAN3_catalytic_subunit"/>
</dbReference>
<comment type="function">
    <text evidence="9">Catalytic subunit of the poly(A)-nuclease (PAN) deadenylation complex, one of two cytoplasmic mRNA deadenylases involved in general and miRNA-mediated mRNA turnover. PAN specifically shortens poly(A) tails of RNA and the activity is stimulated by poly(A)-binding protein (PABP). PAN deadenylation is followed by rapid degradation of the shortened mRNA tails by the CCR4-NOT complex. Deadenylated mRNAs are then degraded by two alternative mechanisms, namely exosome-mediated 3'-5' exonucleolytic degradation, or deadenlyation-dependent mRNA decaping and subsequent 5'-3' exonucleolytic degradation by XRN1.</text>
</comment>
<evidence type="ECO:0000256" key="1">
    <source>
        <dbReference type="ARBA" id="ARBA00001663"/>
    </source>
</evidence>
<proteinExistence type="inferred from homology"/>
<evidence type="ECO:0000256" key="2">
    <source>
        <dbReference type="ARBA" id="ARBA00022490"/>
    </source>
</evidence>
<dbReference type="InterPro" id="IPR028881">
    <property type="entry name" value="PAN2_UCH_dom"/>
</dbReference>
<dbReference type="CDD" id="cd06143">
    <property type="entry name" value="PAN2_exo"/>
    <property type="match status" value="1"/>
</dbReference>
<evidence type="ECO:0000256" key="9">
    <source>
        <dbReference type="HAMAP-Rule" id="MF_03182"/>
    </source>
</evidence>
<evidence type="ECO:0000256" key="6">
    <source>
        <dbReference type="ARBA" id="ARBA00022801"/>
    </source>
</evidence>
<feature type="region of interest" description="Disordered" evidence="10">
    <location>
        <begin position="1"/>
        <end position="69"/>
    </location>
</feature>
<keyword evidence="6 9" id="KW-0378">Hydrolase</keyword>
<dbReference type="InterPro" id="IPR028889">
    <property type="entry name" value="USP"/>
</dbReference>
<dbReference type="InterPro" id="IPR012337">
    <property type="entry name" value="RNaseH-like_sf"/>
</dbReference>
<feature type="binding site" evidence="9">
    <location>
        <position position="1151"/>
    </location>
    <ligand>
        <name>a divalent metal cation</name>
        <dbReference type="ChEBI" id="CHEBI:60240"/>
        <note>catalytic</note>
    </ligand>
</feature>
<dbReference type="KEGG" id="bfo:118425036"/>
<dbReference type="Gene3D" id="3.30.420.10">
    <property type="entry name" value="Ribonuclease H-like superfamily/Ribonuclease H"/>
    <property type="match status" value="1"/>
</dbReference>
<dbReference type="Gene3D" id="3.90.70.10">
    <property type="entry name" value="Cysteine proteinases"/>
    <property type="match status" value="2"/>
</dbReference>
<feature type="region of interest" description="Disordered" evidence="10">
    <location>
        <begin position="718"/>
        <end position="739"/>
    </location>
</feature>
<protein>
    <recommendedName>
        <fullName evidence="9">PAN2-PAN3 deadenylation complex catalytic subunit PAN2</fullName>
        <ecNumber evidence="9">3.1.13.4</ecNumber>
    </recommendedName>
    <alternativeName>
        <fullName evidence="9">PAB1P-dependent poly(A)-specific ribonuclease</fullName>
    </alternativeName>
    <alternativeName>
        <fullName evidence="9">Poly(A)-nuclease deadenylation complex subunit 2</fullName>
        <shortName evidence="9">PAN deadenylation complex subunit 2</shortName>
    </alternativeName>
</protein>
<comment type="caution">
    <text evidence="9">Lacks conserved residue(s) required for the propagation of feature annotation.</text>
</comment>
<evidence type="ECO:0000256" key="3">
    <source>
        <dbReference type="ARBA" id="ARBA00022664"/>
    </source>
</evidence>
<dbReference type="FunFam" id="2.130.10.10:FF:000421">
    <property type="entry name" value="PAN2-PAN3 deadenylation complex catalytic subunit PAN2"/>
    <property type="match status" value="1"/>
</dbReference>
<feature type="compositionally biased region" description="Low complexity" evidence="10">
    <location>
        <begin position="17"/>
        <end position="36"/>
    </location>
</feature>
<dbReference type="EC" id="3.1.13.4" evidence="9"/>
<evidence type="ECO:0000256" key="8">
    <source>
        <dbReference type="ARBA" id="ARBA00023242"/>
    </source>
</evidence>
<dbReference type="PROSITE" id="PS50235">
    <property type="entry name" value="USP_3"/>
    <property type="match status" value="1"/>
</dbReference>
<keyword evidence="12" id="KW-1185">Reference proteome</keyword>
<dbReference type="Pfam" id="PF00929">
    <property type="entry name" value="RNase_T"/>
    <property type="match status" value="1"/>
</dbReference>
<evidence type="ECO:0000313" key="13">
    <source>
        <dbReference type="RefSeq" id="XP_035689743.1"/>
    </source>
</evidence>
<dbReference type="GeneID" id="118425036"/>
<dbReference type="Gene3D" id="4.10.1000.40">
    <property type="match status" value="1"/>
</dbReference>
<dbReference type="Pfam" id="PF20770">
    <property type="entry name" value="PAN2_N"/>
    <property type="match status" value="1"/>
</dbReference>
<dbReference type="GO" id="GO:0010606">
    <property type="term" value="P:positive regulation of cytoplasmic mRNA processing body assembly"/>
    <property type="evidence" value="ECO:0007669"/>
    <property type="project" value="UniProtKB-UniRule"/>
</dbReference>
<comment type="subunit">
    <text evidence="9">Forms a heterotrimer with an asymmetric homodimer of the regulatory subunit PAN3 to form the poly(A)-nuclease (PAN) deadenylation complex.</text>
</comment>
<accession>A0A9J7LV88</accession>
<feature type="compositionally biased region" description="Pro residues" evidence="10">
    <location>
        <begin position="37"/>
        <end position="61"/>
    </location>
</feature>
<dbReference type="RefSeq" id="XP_035689743.1">
    <property type="nucleotide sequence ID" value="XM_035833850.1"/>
</dbReference>
<dbReference type="SUPFAM" id="SSF54001">
    <property type="entry name" value="Cysteine proteinases"/>
    <property type="match status" value="1"/>
</dbReference>
<comment type="domain">
    <text evidence="9">Contains a pseudo-UCH domain. This ubiquitin C-terminal hydrolase (UCH)-like or ubiquitin specific protease (USP)-like domain is predicted to be catalytically inactive because it lacks the active site catalytic triad characteristic of thiol proteases, with residues at the equivalent structural positions that are incompatible with catalysis, and it cannot bind ubiquitin. It functions as a structural scaffold for intra- and intermolecular interactions in the complex.</text>
</comment>
<dbReference type="Gene3D" id="2.130.10.10">
    <property type="entry name" value="YVTN repeat-like/Quinoprotein amine dehydrogenase"/>
    <property type="match status" value="1"/>
</dbReference>
<feature type="binding site" evidence="9">
    <location>
        <position position="1312"/>
    </location>
    <ligand>
        <name>a divalent metal cation</name>
        <dbReference type="ChEBI" id="CHEBI:60240"/>
        <note>catalytic</note>
    </ligand>
</feature>
<keyword evidence="8 9" id="KW-0539">Nucleus</keyword>
<dbReference type="GO" id="GO:0006397">
    <property type="term" value="P:mRNA processing"/>
    <property type="evidence" value="ECO:0007669"/>
    <property type="project" value="UniProtKB-KW"/>
</dbReference>
<keyword evidence="5 9" id="KW-0479">Metal-binding</keyword>
<dbReference type="OMA" id="TQELLWT"/>
<dbReference type="GO" id="GO:0003676">
    <property type="term" value="F:nucleic acid binding"/>
    <property type="evidence" value="ECO:0007669"/>
    <property type="project" value="InterPro"/>
</dbReference>
<reference evidence="12" key="1">
    <citation type="journal article" date="2020" name="Nat. Ecol. Evol.">
        <title>Deeply conserved synteny resolves early events in vertebrate evolution.</title>
        <authorList>
            <person name="Simakov O."/>
            <person name="Marletaz F."/>
            <person name="Yue J.X."/>
            <person name="O'Connell B."/>
            <person name="Jenkins J."/>
            <person name="Brandt A."/>
            <person name="Calef R."/>
            <person name="Tung C.H."/>
            <person name="Huang T.K."/>
            <person name="Schmutz J."/>
            <person name="Satoh N."/>
            <person name="Yu J.K."/>
            <person name="Putnam N.H."/>
            <person name="Green R.E."/>
            <person name="Rokhsar D.S."/>
        </authorList>
    </citation>
    <scope>NUCLEOTIDE SEQUENCE [LARGE SCALE GENOMIC DNA]</scope>
    <source>
        <strain evidence="12">S238N-H82</strain>
    </source>
</reference>
<keyword evidence="2 9" id="KW-0963">Cytoplasm</keyword>
<dbReference type="GO" id="GO:0005634">
    <property type="term" value="C:nucleus"/>
    <property type="evidence" value="ECO:0007669"/>
    <property type="project" value="UniProtKB-SubCell"/>
</dbReference>
<dbReference type="GO" id="GO:0000289">
    <property type="term" value="P:nuclear-transcribed mRNA poly(A) tail shortening"/>
    <property type="evidence" value="ECO:0000318"/>
    <property type="project" value="GO_Central"/>
</dbReference>
<dbReference type="HAMAP" id="MF_03182">
    <property type="entry name" value="PAN2"/>
    <property type="match status" value="1"/>
</dbReference>
<feature type="region of interest" description="Disordered" evidence="10">
    <location>
        <begin position="87"/>
        <end position="132"/>
    </location>
</feature>
<evidence type="ECO:0000256" key="10">
    <source>
        <dbReference type="SAM" id="MobiDB-lite"/>
    </source>
</evidence>
<dbReference type="InterPro" id="IPR036322">
    <property type="entry name" value="WD40_repeat_dom_sf"/>
</dbReference>
<dbReference type="InterPro" id="IPR030843">
    <property type="entry name" value="PAN2"/>
</dbReference>
<comment type="domain">
    <text evidence="9">The linker, or PAN3 interaction domain (PID), between the WD40 repeats and the pseudo-UCH domain mediates interaction with PAN3.</text>
</comment>
<dbReference type="GO" id="GO:0046872">
    <property type="term" value="F:metal ion binding"/>
    <property type="evidence" value="ECO:0007669"/>
    <property type="project" value="UniProtKB-KW"/>
</dbReference>
<dbReference type="GO" id="GO:0004535">
    <property type="term" value="F:poly(A)-specific ribonuclease activity"/>
    <property type="evidence" value="ECO:0007669"/>
    <property type="project" value="UniProtKB-UniRule"/>
</dbReference>
<dbReference type="InterPro" id="IPR013520">
    <property type="entry name" value="Ribonucl_H"/>
</dbReference>
<evidence type="ECO:0000256" key="7">
    <source>
        <dbReference type="ARBA" id="ARBA00022839"/>
    </source>
</evidence>
<comment type="cofactor">
    <cofactor evidence="9">
        <name>a divalent metal cation</name>
        <dbReference type="ChEBI" id="CHEBI:60240"/>
    </cofactor>
    <text evidence="9">Binds 2 metal cations per subunit in the catalytic exonuclease domain.</text>
</comment>
<name>A0A9J7LV88_BRAFL</name>
<dbReference type="GO" id="GO:0000932">
    <property type="term" value="C:P-body"/>
    <property type="evidence" value="ECO:0000318"/>
    <property type="project" value="GO_Central"/>
</dbReference>
<dbReference type="SUPFAM" id="SSF50978">
    <property type="entry name" value="WD40 repeat-like"/>
    <property type="match status" value="1"/>
</dbReference>
<dbReference type="SUPFAM" id="SSF53098">
    <property type="entry name" value="Ribonuclease H-like"/>
    <property type="match status" value="1"/>
</dbReference>
<dbReference type="Pfam" id="PF13423">
    <property type="entry name" value="UCH_1"/>
    <property type="match status" value="2"/>
</dbReference>
<feature type="binding site" evidence="9">
    <location>
        <position position="1153"/>
    </location>
    <ligand>
        <name>a divalent metal cation</name>
        <dbReference type="ChEBI" id="CHEBI:60240"/>
        <note>catalytic</note>
    </ligand>
</feature>
<evidence type="ECO:0000313" key="12">
    <source>
        <dbReference type="Proteomes" id="UP000001554"/>
    </source>
</evidence>
<dbReference type="Proteomes" id="UP000001554">
    <property type="component" value="Chromosome 10"/>
</dbReference>
<dbReference type="PANTHER" id="PTHR15728">
    <property type="entry name" value="DEADENYLATION COMPLEX CATALYTIC SUBUNIT PAN2"/>
    <property type="match status" value="1"/>
</dbReference>
<comment type="activity regulation">
    <text evidence="9">Positively regulated by the regulatory subunit PAN3.</text>
</comment>
<dbReference type="GO" id="GO:0031251">
    <property type="term" value="C:PAN complex"/>
    <property type="evidence" value="ECO:0000318"/>
    <property type="project" value="GO_Central"/>
</dbReference>
<organism evidence="12 13">
    <name type="scientific">Branchiostoma floridae</name>
    <name type="common">Florida lancelet</name>
    <name type="synonym">Amphioxus</name>
    <dbReference type="NCBI Taxonomy" id="7739"/>
    <lineage>
        <taxon>Eukaryota</taxon>
        <taxon>Metazoa</taxon>
        <taxon>Chordata</taxon>
        <taxon>Cephalochordata</taxon>
        <taxon>Leptocardii</taxon>
        <taxon>Amphioxiformes</taxon>
        <taxon>Branchiostomatidae</taxon>
        <taxon>Branchiostoma</taxon>
    </lineage>
</organism>
<comment type="subcellular location">
    <subcellularLocation>
        <location evidence="9">Cytoplasm</location>
        <location evidence="9">P-body</location>
    </subcellularLocation>
    <subcellularLocation>
        <location evidence="9">Nucleus</location>
    </subcellularLocation>
    <text evidence="9">Shuttles between nucleus and cytoplasm.</text>
</comment>